<dbReference type="EMBL" id="SNRW01002727">
    <property type="protein sequence ID" value="KAA6391897.1"/>
    <property type="molecule type" value="Genomic_DNA"/>
</dbReference>
<evidence type="ECO:0000259" key="2">
    <source>
        <dbReference type="PROSITE" id="PS50011"/>
    </source>
</evidence>
<name>A0A5J4WAG4_9EUKA</name>
<dbReference type="GO" id="GO:0006623">
    <property type="term" value="P:protein targeting to vacuole"/>
    <property type="evidence" value="ECO:0007669"/>
    <property type="project" value="TreeGrafter"/>
</dbReference>
<sequence>MTLQRRLRGSSLISQTEKCFIAAQLIALVGEMHRSGICHINLMPDNIYLSHGWKVRLRQFASDLSQTEPFRISLVNGVQDMYNMFQKSYIAPEQLIFHLSESTQERTTFRQWQNVDQFGLGCLLVELFNEGRHLFTFQSLSDYVDYS</sequence>
<reference evidence="3 4" key="1">
    <citation type="submission" date="2019-03" db="EMBL/GenBank/DDBJ databases">
        <title>Single cell metagenomics reveals metabolic interactions within the superorganism composed of flagellate Streblomastix strix and complex community of Bacteroidetes bacteria on its surface.</title>
        <authorList>
            <person name="Treitli S.C."/>
            <person name="Kolisko M."/>
            <person name="Husnik F."/>
            <person name="Keeling P."/>
            <person name="Hampl V."/>
        </authorList>
    </citation>
    <scope>NUCLEOTIDE SEQUENCE [LARGE SCALE GENOMIC DNA]</scope>
    <source>
        <strain evidence="3">ST1C</strain>
    </source>
</reference>
<dbReference type="SUPFAM" id="SSF56112">
    <property type="entry name" value="Protein kinase-like (PK-like)"/>
    <property type="match status" value="1"/>
</dbReference>
<proteinExistence type="predicted"/>
<gene>
    <name evidence="3" type="ORF">EZS28_012581</name>
</gene>
<dbReference type="GO" id="GO:0005770">
    <property type="term" value="C:late endosome"/>
    <property type="evidence" value="ECO:0007669"/>
    <property type="project" value="TreeGrafter"/>
</dbReference>
<feature type="domain" description="Protein kinase" evidence="2">
    <location>
        <begin position="1"/>
        <end position="147"/>
    </location>
</feature>
<dbReference type="Proteomes" id="UP000324800">
    <property type="component" value="Unassembled WGS sequence"/>
</dbReference>
<dbReference type="OrthoDB" id="242910at2759"/>
<dbReference type="Gene3D" id="1.10.510.10">
    <property type="entry name" value="Transferase(Phosphotransferase) domain 1"/>
    <property type="match status" value="1"/>
</dbReference>
<dbReference type="InterPro" id="IPR000719">
    <property type="entry name" value="Prot_kinase_dom"/>
</dbReference>
<dbReference type="GO" id="GO:0045324">
    <property type="term" value="P:late endosome to vacuole transport"/>
    <property type="evidence" value="ECO:0007669"/>
    <property type="project" value="InterPro"/>
</dbReference>
<dbReference type="InterPro" id="IPR011009">
    <property type="entry name" value="Kinase-like_dom_sf"/>
</dbReference>
<dbReference type="InterPro" id="IPR045162">
    <property type="entry name" value="Vps15-like"/>
</dbReference>
<evidence type="ECO:0000313" key="3">
    <source>
        <dbReference type="EMBL" id="KAA6391897.1"/>
    </source>
</evidence>
<organism evidence="3 4">
    <name type="scientific">Streblomastix strix</name>
    <dbReference type="NCBI Taxonomy" id="222440"/>
    <lineage>
        <taxon>Eukaryota</taxon>
        <taxon>Metamonada</taxon>
        <taxon>Preaxostyla</taxon>
        <taxon>Oxymonadida</taxon>
        <taxon>Streblomastigidae</taxon>
        <taxon>Streblomastix</taxon>
    </lineage>
</organism>
<dbReference type="GO" id="GO:0005524">
    <property type="term" value="F:ATP binding"/>
    <property type="evidence" value="ECO:0007669"/>
    <property type="project" value="InterPro"/>
</dbReference>
<accession>A0A5J4WAG4</accession>
<dbReference type="GO" id="GO:0034271">
    <property type="term" value="C:phosphatidylinositol 3-kinase complex, class III, type I"/>
    <property type="evidence" value="ECO:0007669"/>
    <property type="project" value="TreeGrafter"/>
</dbReference>
<evidence type="ECO:0000256" key="1">
    <source>
        <dbReference type="ARBA" id="ARBA00022574"/>
    </source>
</evidence>
<dbReference type="AlphaFoldDB" id="A0A5J4WAG4"/>
<dbReference type="GO" id="GO:0071561">
    <property type="term" value="C:nucleus-vacuole junction"/>
    <property type="evidence" value="ECO:0007669"/>
    <property type="project" value="TreeGrafter"/>
</dbReference>
<dbReference type="GO" id="GO:0004674">
    <property type="term" value="F:protein serine/threonine kinase activity"/>
    <property type="evidence" value="ECO:0007669"/>
    <property type="project" value="InterPro"/>
</dbReference>
<dbReference type="GO" id="GO:0034272">
    <property type="term" value="C:phosphatidylinositol 3-kinase complex, class III, type II"/>
    <property type="evidence" value="ECO:0007669"/>
    <property type="project" value="TreeGrafter"/>
</dbReference>
<dbReference type="PANTHER" id="PTHR17583:SF0">
    <property type="entry name" value="PHOSPHOINOSITIDE 3-KINASE REGULATORY SUBUNIT 4"/>
    <property type="match status" value="1"/>
</dbReference>
<evidence type="ECO:0000313" key="4">
    <source>
        <dbReference type="Proteomes" id="UP000324800"/>
    </source>
</evidence>
<protein>
    <recommendedName>
        <fullName evidence="2">Protein kinase domain-containing protein</fullName>
    </recommendedName>
</protein>
<comment type="caution">
    <text evidence="3">The sequence shown here is derived from an EMBL/GenBank/DDBJ whole genome shotgun (WGS) entry which is preliminary data.</text>
</comment>
<dbReference type="PANTHER" id="PTHR17583">
    <property type="entry name" value="PHOSPHOINOSITIDE 3-KINASE REGULATORY SUBUNIT 4"/>
    <property type="match status" value="1"/>
</dbReference>
<keyword evidence="1" id="KW-0853">WD repeat</keyword>
<dbReference type="GO" id="GO:0016236">
    <property type="term" value="P:macroautophagy"/>
    <property type="evidence" value="ECO:0007669"/>
    <property type="project" value="InterPro"/>
</dbReference>
<dbReference type="PROSITE" id="PS50011">
    <property type="entry name" value="PROTEIN_KINASE_DOM"/>
    <property type="match status" value="1"/>
</dbReference>